<feature type="region of interest" description="Disordered" evidence="3">
    <location>
        <begin position="1"/>
        <end position="281"/>
    </location>
</feature>
<evidence type="ECO:0000256" key="3">
    <source>
        <dbReference type="SAM" id="MobiDB-lite"/>
    </source>
</evidence>
<evidence type="ECO:0000256" key="2">
    <source>
        <dbReference type="ARBA" id="ARBA00023054"/>
    </source>
</evidence>
<dbReference type="Proteomes" id="UP000030752">
    <property type="component" value="Unassembled WGS sequence"/>
</dbReference>
<protein>
    <recommendedName>
        <fullName evidence="6">SPT2 chromatin protein</fullName>
    </recommendedName>
</protein>
<dbReference type="eggNOG" id="ENOG502SCZV">
    <property type="taxonomic scope" value="Eukaryota"/>
</dbReference>
<gene>
    <name evidence="4" type="ORF">HMPREF1541_08337</name>
</gene>
<feature type="compositionally biased region" description="Low complexity" evidence="3">
    <location>
        <begin position="112"/>
        <end position="126"/>
    </location>
</feature>
<dbReference type="Pfam" id="PF08243">
    <property type="entry name" value="SPT2"/>
    <property type="match status" value="1"/>
</dbReference>
<sequence length="321" mass="34385">MSFLGGIVSSIGGDKAPPPPQLPKKSATTNSARTVTAPPKPTSRPSTPSQMSGVKRKAEEPASAVSYKSTKPASGAEGGTVPHKPAAPPLNAPRPQADKAPVPHIQTDKMAKAAPAKPSPTAAVSSPKPPPSKGSYAELMARAKAQNSVQKIGVITHNKAAPKEKLSKRAEQRRSEEEKARREKSGNGGPRKADGRRSASPMKNGVQEGRISKASTKPGYKGTLGMSAGRERPRQPKASRYDSYLGTDEEDNSDVEDEDDYGDGYESSDMEGGFDDLESEEQAALRLAKADDARELALENQLKREKEERRRRLMNLAAKRK</sequence>
<dbReference type="RefSeq" id="XP_008720878.1">
    <property type="nucleotide sequence ID" value="XM_008722656.1"/>
</dbReference>
<dbReference type="InterPro" id="IPR013256">
    <property type="entry name" value="Chromatin_SPT2"/>
</dbReference>
<dbReference type="EMBL" id="KB822724">
    <property type="protein sequence ID" value="ETN37346.1"/>
    <property type="molecule type" value="Genomic_DNA"/>
</dbReference>
<name>W2RLH9_CYPE1</name>
<dbReference type="AlphaFoldDB" id="W2RLH9"/>
<comment type="similarity">
    <text evidence="1">Belongs to the SPT2 family.</text>
</comment>
<proteinExistence type="inferred from homology"/>
<reference evidence="4 5" key="1">
    <citation type="submission" date="2013-03" db="EMBL/GenBank/DDBJ databases">
        <title>The Genome Sequence of Phialophora europaea CBS 101466.</title>
        <authorList>
            <consortium name="The Broad Institute Genomics Platform"/>
            <person name="Cuomo C."/>
            <person name="de Hoog S."/>
            <person name="Gorbushina A."/>
            <person name="Walker B."/>
            <person name="Young S.K."/>
            <person name="Zeng Q."/>
            <person name="Gargeya S."/>
            <person name="Fitzgerald M."/>
            <person name="Haas B."/>
            <person name="Abouelleil A."/>
            <person name="Allen A.W."/>
            <person name="Alvarado L."/>
            <person name="Arachchi H.M."/>
            <person name="Berlin A.M."/>
            <person name="Chapman S.B."/>
            <person name="Gainer-Dewar J."/>
            <person name="Goldberg J."/>
            <person name="Griggs A."/>
            <person name="Gujja S."/>
            <person name="Hansen M."/>
            <person name="Howarth C."/>
            <person name="Imamovic A."/>
            <person name="Ireland A."/>
            <person name="Larimer J."/>
            <person name="McCowan C."/>
            <person name="Murphy C."/>
            <person name="Pearson M."/>
            <person name="Poon T.W."/>
            <person name="Priest M."/>
            <person name="Roberts A."/>
            <person name="Saif S."/>
            <person name="Shea T."/>
            <person name="Sisk P."/>
            <person name="Sykes S."/>
            <person name="Wortman J."/>
            <person name="Nusbaum C."/>
            <person name="Birren B."/>
        </authorList>
    </citation>
    <scope>NUCLEOTIDE SEQUENCE [LARGE SCALE GENOMIC DNA]</scope>
    <source>
        <strain evidence="4 5">CBS 101466</strain>
    </source>
</reference>
<dbReference type="OrthoDB" id="5430658at2759"/>
<evidence type="ECO:0000313" key="4">
    <source>
        <dbReference type="EMBL" id="ETN37346.1"/>
    </source>
</evidence>
<dbReference type="STRING" id="1220924.W2RLH9"/>
<feature type="compositionally biased region" description="Basic and acidic residues" evidence="3">
    <location>
        <begin position="161"/>
        <end position="197"/>
    </location>
</feature>
<dbReference type="SMART" id="SM00784">
    <property type="entry name" value="SPT2"/>
    <property type="match status" value="1"/>
</dbReference>
<feature type="compositionally biased region" description="Acidic residues" evidence="3">
    <location>
        <begin position="247"/>
        <end position="281"/>
    </location>
</feature>
<organism evidence="4 5">
    <name type="scientific">Cyphellophora europaea (strain CBS 101466)</name>
    <name type="common">Phialophora europaea</name>
    <dbReference type="NCBI Taxonomy" id="1220924"/>
    <lineage>
        <taxon>Eukaryota</taxon>
        <taxon>Fungi</taxon>
        <taxon>Dikarya</taxon>
        <taxon>Ascomycota</taxon>
        <taxon>Pezizomycotina</taxon>
        <taxon>Eurotiomycetes</taxon>
        <taxon>Chaetothyriomycetidae</taxon>
        <taxon>Chaetothyriales</taxon>
        <taxon>Cyphellophoraceae</taxon>
        <taxon>Cyphellophora</taxon>
    </lineage>
</organism>
<keyword evidence="2" id="KW-0175">Coiled coil</keyword>
<evidence type="ECO:0000313" key="5">
    <source>
        <dbReference type="Proteomes" id="UP000030752"/>
    </source>
</evidence>
<dbReference type="HOGENOM" id="CLU_068909_0_0_1"/>
<dbReference type="GeneID" id="19975676"/>
<evidence type="ECO:0008006" key="6">
    <source>
        <dbReference type="Google" id="ProtNLM"/>
    </source>
</evidence>
<keyword evidence="5" id="KW-1185">Reference proteome</keyword>
<dbReference type="VEuPathDB" id="FungiDB:HMPREF1541_08337"/>
<evidence type="ECO:0000256" key="1">
    <source>
        <dbReference type="ARBA" id="ARBA00006461"/>
    </source>
</evidence>
<dbReference type="InParanoid" id="W2RLH9"/>
<accession>W2RLH9</accession>